<feature type="signal peptide" evidence="4">
    <location>
        <begin position="1"/>
        <end position="25"/>
    </location>
</feature>
<dbReference type="EMBL" id="DAKRPA010000393">
    <property type="protein sequence ID" value="DAZ92725.1"/>
    <property type="molecule type" value="Genomic_DNA"/>
</dbReference>
<evidence type="ECO:0000256" key="3">
    <source>
        <dbReference type="SAM" id="MobiDB-lite"/>
    </source>
</evidence>
<comment type="similarity">
    <text evidence="1">Belongs to the peptidase C1 family.</text>
</comment>
<evidence type="ECO:0000313" key="7">
    <source>
        <dbReference type="Proteomes" id="UP001146120"/>
    </source>
</evidence>
<dbReference type="GO" id="GO:0006508">
    <property type="term" value="P:proteolysis"/>
    <property type="evidence" value="ECO:0007669"/>
    <property type="project" value="InterPro"/>
</dbReference>
<dbReference type="Proteomes" id="UP001146120">
    <property type="component" value="Unassembled WGS sequence"/>
</dbReference>
<feature type="region of interest" description="Disordered" evidence="3">
    <location>
        <begin position="53"/>
        <end position="72"/>
    </location>
</feature>
<keyword evidence="7" id="KW-1185">Reference proteome</keyword>
<dbReference type="SMART" id="SM00645">
    <property type="entry name" value="Pept_C1"/>
    <property type="match status" value="1"/>
</dbReference>
<evidence type="ECO:0000313" key="6">
    <source>
        <dbReference type="EMBL" id="DAZ92725.1"/>
    </source>
</evidence>
<gene>
    <name evidence="6" type="ORF">N0F65_012508</name>
</gene>
<sequence>MRADVRSSLVAVAAIFAQSWYAVEAKPLHAGLDYHRYLQERDQVAERLEQWRKSAPGQEAAKNNWGFDGESRSGEAAEDQLQRFAMTEQLIEKVRALNPEANFSTSSPFTLMTDEEFNKYVGQSFAAGEALMNEATANMTEHKFEADRDGETSIDWSQSGCVGRVKDQGQCGSCYAFGTVAAAESAYCIRNNRQLVHFSDQQVTSCSEHGCQGGWPQNSLNYIMRNGLCTENAYSYRSGTTKQPGQCQANQCQHVNLNIRQIVHVRQSEQALENAVRGRPVSVGLAAGNSAWKQYKGGVLSTCTSTQLDHVVLVYGFTPEYWMVKNSWGTSWGENGFLKMKRGVSHRGSWGGGGWGGMGGGGSNGLCGMYSLMTYPDI</sequence>
<name>A0AAV2YEY6_9STRA</name>
<accession>A0AAV2YEY6</accession>
<evidence type="ECO:0000256" key="4">
    <source>
        <dbReference type="SAM" id="SignalP"/>
    </source>
</evidence>
<dbReference type="PRINTS" id="PR00705">
    <property type="entry name" value="PAPAIN"/>
</dbReference>
<proteinExistence type="inferred from homology"/>
<organism evidence="6 7">
    <name type="scientific">Lagenidium giganteum</name>
    <dbReference type="NCBI Taxonomy" id="4803"/>
    <lineage>
        <taxon>Eukaryota</taxon>
        <taxon>Sar</taxon>
        <taxon>Stramenopiles</taxon>
        <taxon>Oomycota</taxon>
        <taxon>Peronosporomycetes</taxon>
        <taxon>Pythiales</taxon>
        <taxon>Pythiaceae</taxon>
    </lineage>
</organism>
<evidence type="ECO:0000259" key="5">
    <source>
        <dbReference type="SMART" id="SM00645"/>
    </source>
</evidence>
<dbReference type="SUPFAM" id="SSF54001">
    <property type="entry name" value="Cysteine proteinases"/>
    <property type="match status" value="1"/>
</dbReference>
<dbReference type="GO" id="GO:0008234">
    <property type="term" value="F:cysteine-type peptidase activity"/>
    <property type="evidence" value="ECO:0007669"/>
    <property type="project" value="InterPro"/>
</dbReference>
<reference evidence="6" key="2">
    <citation type="journal article" date="2023" name="Microbiol Resour">
        <title>Decontamination and Annotation of the Draft Genome Sequence of the Oomycete Lagenidium giganteum ARSEF 373.</title>
        <authorList>
            <person name="Morgan W.R."/>
            <person name="Tartar A."/>
        </authorList>
    </citation>
    <scope>NUCLEOTIDE SEQUENCE</scope>
    <source>
        <strain evidence="6">ARSEF 373</strain>
    </source>
</reference>
<dbReference type="PANTHER" id="PTHR12411">
    <property type="entry name" value="CYSTEINE PROTEASE FAMILY C1-RELATED"/>
    <property type="match status" value="1"/>
</dbReference>
<dbReference type="InterPro" id="IPR013128">
    <property type="entry name" value="Peptidase_C1A"/>
</dbReference>
<dbReference type="InterPro" id="IPR000169">
    <property type="entry name" value="Pept_cys_AS"/>
</dbReference>
<dbReference type="InterPro" id="IPR000668">
    <property type="entry name" value="Peptidase_C1A_C"/>
</dbReference>
<dbReference type="CDD" id="cd02248">
    <property type="entry name" value="Peptidase_C1A"/>
    <property type="match status" value="1"/>
</dbReference>
<protein>
    <recommendedName>
        <fullName evidence="5">Peptidase C1A papain C-terminal domain-containing protein</fullName>
    </recommendedName>
</protein>
<feature type="domain" description="Peptidase C1A papain C-terminal" evidence="5">
    <location>
        <begin position="150"/>
        <end position="377"/>
    </location>
</feature>
<keyword evidence="4" id="KW-0732">Signal</keyword>
<dbReference type="Gene3D" id="3.90.70.10">
    <property type="entry name" value="Cysteine proteinases"/>
    <property type="match status" value="1"/>
</dbReference>
<dbReference type="InterPro" id="IPR038765">
    <property type="entry name" value="Papain-like_cys_pep_sf"/>
</dbReference>
<dbReference type="InterPro" id="IPR039417">
    <property type="entry name" value="Peptidase_C1A_papain-like"/>
</dbReference>
<evidence type="ECO:0000256" key="2">
    <source>
        <dbReference type="ARBA" id="ARBA00023145"/>
    </source>
</evidence>
<dbReference type="PROSITE" id="PS00139">
    <property type="entry name" value="THIOL_PROTEASE_CYS"/>
    <property type="match status" value="1"/>
</dbReference>
<feature type="chain" id="PRO_5043427516" description="Peptidase C1A papain C-terminal domain-containing protein" evidence="4">
    <location>
        <begin position="26"/>
        <end position="378"/>
    </location>
</feature>
<dbReference type="AlphaFoldDB" id="A0AAV2YEY6"/>
<reference evidence="6" key="1">
    <citation type="submission" date="2022-11" db="EMBL/GenBank/DDBJ databases">
        <authorList>
            <person name="Morgan W.R."/>
            <person name="Tartar A."/>
        </authorList>
    </citation>
    <scope>NUCLEOTIDE SEQUENCE</scope>
    <source>
        <strain evidence="6">ARSEF 373</strain>
    </source>
</reference>
<comment type="caution">
    <text evidence="6">The sequence shown here is derived from an EMBL/GenBank/DDBJ whole genome shotgun (WGS) entry which is preliminary data.</text>
</comment>
<keyword evidence="2" id="KW-0865">Zymogen</keyword>
<evidence type="ECO:0000256" key="1">
    <source>
        <dbReference type="ARBA" id="ARBA00008455"/>
    </source>
</evidence>
<dbReference type="Pfam" id="PF00112">
    <property type="entry name" value="Peptidase_C1"/>
    <property type="match status" value="1"/>
</dbReference>